<evidence type="ECO:0000259" key="2">
    <source>
        <dbReference type="Pfam" id="PF10536"/>
    </source>
</evidence>
<accession>A0A9Q1JVZ3</accession>
<dbReference type="PANTHER" id="PTHR36607">
    <property type="entry name" value="1,2-DIHYDROXY-3-KETO-5-METHYLTHIOPENTENE DIOXYGENASE 4"/>
    <property type="match status" value="1"/>
</dbReference>
<sequence>MVTFVDKITSGRRYLHIQPSENDVDGEETKLLVRNPITSLCKPDCVRGSPSLPWWLKENLKTGKTFFLSTHVKMKENLPSYQLLRHDIESERRSWVKLSLHGEFSYKPLYWEWLEDILVRCKDKLTTLHLFDALYASLFLYDRCSNLIRAVCVYWCPETNTLHTSIFDIYSFLGLPISGHLYDEVVPTQRELTSKLPLSCTYLFIAYHKLMQGRKGKPTIEQWISFWFRGRSKYHVSKKPDQDSRIPQPEILSPLTDAGAHGWSDYQAIFDELGVATGQCTKTFLAAFLSRWLCTFILLVRDAGYIRPGTFSIASLMAFGVGYCLPTMVLASIYKGLNELSHSSHPGRGGGHFPTHFLYAWLAKNFDACELVGEASSSSGMVKFSGLGRVKSPHASGSKRKCSDLSDTNISKDEGKLKPKLKIVRSGKPVEPFVPAMEDGSSRVTILGIDVGTPAMLIPAIPIQSIAPLPQDELPVGVREPSTRKVIELPPEGAENIMDILDAEPNPVECIGQSDDVNFKKGLAHVPLPSGSQCFPSVGRIPSFGKDLFDSRSRLVNSWGVCPPDDDEVESIHRVNIHSSIRRPQHPLKVPQGGISVFDADAFIKDVDKNVVRVLGKAILNKVCRTPFDGLPSLRGDFDSLYATILQRGVDVIPLEIKVERLIRQACDFKDLQQSYSGRISAEEHNNCHMEVQGKLDKASRRLNTEGTHYEAKAVKLKHVESSVLLLQEAERKVIDLQGQIEVLNATEVMDAATKASLEKAEAYIEESFEDLKNFQWDP</sequence>
<keyword evidence="4" id="KW-1185">Reference proteome</keyword>
<organism evidence="3 4">
    <name type="scientific">Carnegiea gigantea</name>
    <dbReference type="NCBI Taxonomy" id="171969"/>
    <lineage>
        <taxon>Eukaryota</taxon>
        <taxon>Viridiplantae</taxon>
        <taxon>Streptophyta</taxon>
        <taxon>Embryophyta</taxon>
        <taxon>Tracheophyta</taxon>
        <taxon>Spermatophyta</taxon>
        <taxon>Magnoliopsida</taxon>
        <taxon>eudicotyledons</taxon>
        <taxon>Gunneridae</taxon>
        <taxon>Pentapetalae</taxon>
        <taxon>Caryophyllales</taxon>
        <taxon>Cactineae</taxon>
        <taxon>Cactaceae</taxon>
        <taxon>Cactoideae</taxon>
        <taxon>Echinocereeae</taxon>
        <taxon>Carnegiea</taxon>
    </lineage>
</organism>
<dbReference type="AlphaFoldDB" id="A0A9Q1JVZ3"/>
<evidence type="ECO:0000256" key="1">
    <source>
        <dbReference type="SAM" id="MobiDB-lite"/>
    </source>
</evidence>
<proteinExistence type="predicted"/>
<evidence type="ECO:0000313" key="3">
    <source>
        <dbReference type="EMBL" id="KAJ8431916.1"/>
    </source>
</evidence>
<evidence type="ECO:0000313" key="4">
    <source>
        <dbReference type="Proteomes" id="UP001153076"/>
    </source>
</evidence>
<dbReference type="InterPro" id="IPR019557">
    <property type="entry name" value="AminoTfrase-like_pln_mobile"/>
</dbReference>
<feature type="region of interest" description="Disordered" evidence="1">
    <location>
        <begin position="392"/>
        <end position="413"/>
    </location>
</feature>
<reference evidence="3" key="1">
    <citation type="submission" date="2022-04" db="EMBL/GenBank/DDBJ databases">
        <title>Carnegiea gigantea Genome sequencing and assembly v2.</title>
        <authorList>
            <person name="Copetti D."/>
            <person name="Sanderson M.J."/>
            <person name="Burquez A."/>
            <person name="Wojciechowski M.F."/>
        </authorList>
    </citation>
    <scope>NUCLEOTIDE SEQUENCE</scope>
    <source>
        <strain evidence="3">SGP5-SGP5p</strain>
        <tissue evidence="3">Aerial part</tissue>
    </source>
</reference>
<dbReference type="Proteomes" id="UP001153076">
    <property type="component" value="Unassembled WGS sequence"/>
</dbReference>
<gene>
    <name evidence="3" type="ORF">Cgig2_016349</name>
</gene>
<dbReference type="EMBL" id="JAKOGI010000654">
    <property type="protein sequence ID" value="KAJ8431916.1"/>
    <property type="molecule type" value="Genomic_DNA"/>
</dbReference>
<comment type="caution">
    <text evidence="3">The sequence shown here is derived from an EMBL/GenBank/DDBJ whole genome shotgun (WGS) entry which is preliminary data.</text>
</comment>
<dbReference type="OrthoDB" id="6205933at2759"/>
<protein>
    <recommendedName>
        <fullName evidence="2">Aminotransferase-like plant mobile domain-containing protein</fullName>
    </recommendedName>
</protein>
<feature type="domain" description="Aminotransferase-like plant mobile" evidence="2">
    <location>
        <begin position="131"/>
        <end position="345"/>
    </location>
</feature>
<dbReference type="PANTHER" id="PTHR36607:SF20">
    <property type="entry name" value="AMINOTRANSFERASE-LIKE PLANT MOBILE DOMAIN-CONTAINING PROTEIN"/>
    <property type="match status" value="1"/>
</dbReference>
<dbReference type="Pfam" id="PF10536">
    <property type="entry name" value="PMD"/>
    <property type="match status" value="1"/>
</dbReference>
<name>A0A9Q1JVZ3_9CARY</name>